<dbReference type="OrthoDB" id="1922291at2759"/>
<gene>
    <name evidence="1" type="ORF">KFK09_002658</name>
</gene>
<dbReference type="Proteomes" id="UP000829196">
    <property type="component" value="Unassembled WGS sequence"/>
</dbReference>
<keyword evidence="2" id="KW-1185">Reference proteome</keyword>
<comment type="caution">
    <text evidence="1">The sequence shown here is derived from an EMBL/GenBank/DDBJ whole genome shotgun (WGS) entry which is preliminary data.</text>
</comment>
<organism evidence="1 2">
    <name type="scientific">Dendrobium nobile</name>
    <name type="common">Orchid</name>
    <dbReference type="NCBI Taxonomy" id="94219"/>
    <lineage>
        <taxon>Eukaryota</taxon>
        <taxon>Viridiplantae</taxon>
        <taxon>Streptophyta</taxon>
        <taxon>Embryophyta</taxon>
        <taxon>Tracheophyta</taxon>
        <taxon>Spermatophyta</taxon>
        <taxon>Magnoliopsida</taxon>
        <taxon>Liliopsida</taxon>
        <taxon>Asparagales</taxon>
        <taxon>Orchidaceae</taxon>
        <taxon>Epidendroideae</taxon>
        <taxon>Malaxideae</taxon>
        <taxon>Dendrobiinae</taxon>
        <taxon>Dendrobium</taxon>
    </lineage>
</organism>
<dbReference type="PANTHER" id="PTHR33879:SF3">
    <property type="entry name" value="17.6 KDA CLASS II HEAT SHOCK PROTEIN-RELATED"/>
    <property type="match status" value="1"/>
</dbReference>
<evidence type="ECO:0000313" key="2">
    <source>
        <dbReference type="Proteomes" id="UP000829196"/>
    </source>
</evidence>
<evidence type="ECO:0000313" key="1">
    <source>
        <dbReference type="EMBL" id="KAI0527062.1"/>
    </source>
</evidence>
<accession>A0A8T3C7G9</accession>
<dbReference type="AlphaFoldDB" id="A0A8T3C7G9"/>
<protein>
    <submittedName>
        <fullName evidence="1">Uncharacterized protein</fullName>
    </submittedName>
</protein>
<proteinExistence type="predicted"/>
<dbReference type="PANTHER" id="PTHR33879">
    <property type="entry name" value="17.6 KDA CLASS II HEAT SHOCK PROTEIN-RELATED"/>
    <property type="match status" value="1"/>
</dbReference>
<reference evidence="1" key="1">
    <citation type="journal article" date="2022" name="Front. Genet.">
        <title>Chromosome-Scale Assembly of the Dendrobium nobile Genome Provides Insights Into the Molecular Mechanism of the Biosynthesis of the Medicinal Active Ingredient of Dendrobium.</title>
        <authorList>
            <person name="Xu Q."/>
            <person name="Niu S.-C."/>
            <person name="Li K.-L."/>
            <person name="Zheng P.-J."/>
            <person name="Zhang X.-J."/>
            <person name="Jia Y."/>
            <person name="Liu Y."/>
            <person name="Niu Y.-X."/>
            <person name="Yu L.-H."/>
            <person name="Chen D.-F."/>
            <person name="Zhang G.-Q."/>
        </authorList>
    </citation>
    <scope>NUCLEOTIDE SEQUENCE</scope>
    <source>
        <tissue evidence="1">Leaf</tissue>
    </source>
</reference>
<dbReference type="SMR" id="A0A8T3C7G9"/>
<sequence length="145" mass="16017">MRVHPTPRKRNMAFGPASPAVSATGRLKKLRRLPHVFSKVLELPFCADADVHVEEEPTGFRFIATAIGVSASFRTQFIEIHPGIMKLVVRNNEAGDVGFEEEELEFDRWRVRLPASTRPALATAECIRGELIVRVPKGAGIDEGG</sequence>
<name>A0A8T3C7G9_DENNO</name>
<dbReference type="EMBL" id="JAGYWB010000003">
    <property type="protein sequence ID" value="KAI0527062.1"/>
    <property type="molecule type" value="Genomic_DNA"/>
</dbReference>